<protein>
    <recommendedName>
        <fullName evidence="4">LysM domain-containing protein</fullName>
    </recommendedName>
</protein>
<keyword evidence="3" id="KW-1185">Reference proteome</keyword>
<reference evidence="2 3" key="1">
    <citation type="submission" date="2016-07" db="EMBL/GenBank/DDBJ databases">
        <title>Caryophanon latum genome sequencing.</title>
        <authorList>
            <person name="Verma A."/>
            <person name="Pal Y."/>
            <person name="Krishnamurthi S."/>
        </authorList>
    </citation>
    <scope>NUCLEOTIDE SEQUENCE [LARGE SCALE GENOMIC DNA]</scope>
    <source>
        <strain evidence="2 3">DSM 14151</strain>
    </source>
</reference>
<gene>
    <name evidence="2" type="ORF">A6K76_07150</name>
</gene>
<evidence type="ECO:0000256" key="1">
    <source>
        <dbReference type="SAM" id="Phobius"/>
    </source>
</evidence>
<evidence type="ECO:0008006" key="4">
    <source>
        <dbReference type="Google" id="ProtNLM"/>
    </source>
</evidence>
<feature type="transmembrane region" description="Helical" evidence="1">
    <location>
        <begin position="7"/>
        <end position="26"/>
    </location>
</feature>
<dbReference type="RefSeq" id="WP_066462620.1">
    <property type="nucleotide sequence ID" value="NZ_MATO01000016.1"/>
</dbReference>
<evidence type="ECO:0000313" key="2">
    <source>
        <dbReference type="EMBL" id="OCS92410.1"/>
    </source>
</evidence>
<comment type="caution">
    <text evidence="2">The sequence shown here is derived from an EMBL/GenBank/DDBJ whole genome shotgun (WGS) entry which is preliminary data.</text>
</comment>
<dbReference type="EMBL" id="MATO01000016">
    <property type="protein sequence ID" value="OCS92410.1"/>
    <property type="molecule type" value="Genomic_DNA"/>
</dbReference>
<name>A0A1C0YZ15_9BACL</name>
<keyword evidence="1" id="KW-1133">Transmembrane helix</keyword>
<sequence>MEQLKHFVLYVIKLTVLICIIGFFLLKEDVSYMVHTVQHGEDVHALSEQYRGTLSEEKWIAIFERENNMYFGTYVYRGQYVVVPVHDTVNLIDTIERRLVSNS</sequence>
<evidence type="ECO:0000313" key="3">
    <source>
        <dbReference type="Proteomes" id="UP000093482"/>
    </source>
</evidence>
<keyword evidence="1" id="KW-0472">Membrane</keyword>
<dbReference type="OrthoDB" id="2679564at2"/>
<accession>A0A1C0YZ15</accession>
<keyword evidence="1" id="KW-0812">Transmembrane</keyword>
<proteinExistence type="predicted"/>
<dbReference type="AlphaFoldDB" id="A0A1C0YZ15"/>
<dbReference type="Proteomes" id="UP000093482">
    <property type="component" value="Unassembled WGS sequence"/>
</dbReference>
<organism evidence="2 3">
    <name type="scientific">Caryophanon latum</name>
    <dbReference type="NCBI Taxonomy" id="33977"/>
    <lineage>
        <taxon>Bacteria</taxon>
        <taxon>Bacillati</taxon>
        <taxon>Bacillota</taxon>
        <taxon>Bacilli</taxon>
        <taxon>Bacillales</taxon>
        <taxon>Caryophanaceae</taxon>
        <taxon>Caryophanon</taxon>
    </lineage>
</organism>